<keyword evidence="2" id="KW-1185">Reference proteome</keyword>
<evidence type="ECO:0000313" key="1">
    <source>
        <dbReference type="EMBL" id="GKV17055.1"/>
    </source>
</evidence>
<dbReference type="Proteomes" id="UP001054252">
    <property type="component" value="Unassembled WGS sequence"/>
</dbReference>
<dbReference type="EMBL" id="BPVZ01000047">
    <property type="protein sequence ID" value="GKV17055.1"/>
    <property type="molecule type" value="Genomic_DNA"/>
</dbReference>
<organism evidence="1 2">
    <name type="scientific">Rubroshorea leprosula</name>
    <dbReference type="NCBI Taxonomy" id="152421"/>
    <lineage>
        <taxon>Eukaryota</taxon>
        <taxon>Viridiplantae</taxon>
        <taxon>Streptophyta</taxon>
        <taxon>Embryophyta</taxon>
        <taxon>Tracheophyta</taxon>
        <taxon>Spermatophyta</taxon>
        <taxon>Magnoliopsida</taxon>
        <taxon>eudicotyledons</taxon>
        <taxon>Gunneridae</taxon>
        <taxon>Pentapetalae</taxon>
        <taxon>rosids</taxon>
        <taxon>malvids</taxon>
        <taxon>Malvales</taxon>
        <taxon>Dipterocarpaceae</taxon>
        <taxon>Rubroshorea</taxon>
    </lineage>
</organism>
<accession>A0AAV5K2A8</accession>
<sequence>MPVSPPALAAGLPQPAVRFLLANSASVLANFGSAVTVHSTVHIVITFTGTVHTPRANN</sequence>
<evidence type="ECO:0000313" key="2">
    <source>
        <dbReference type="Proteomes" id="UP001054252"/>
    </source>
</evidence>
<dbReference type="AlphaFoldDB" id="A0AAV5K2A8"/>
<gene>
    <name evidence="1" type="ORF">SLEP1_g27608</name>
</gene>
<comment type="caution">
    <text evidence="1">The sequence shown here is derived from an EMBL/GenBank/DDBJ whole genome shotgun (WGS) entry which is preliminary data.</text>
</comment>
<protein>
    <submittedName>
        <fullName evidence="1">Uncharacterized protein</fullName>
    </submittedName>
</protein>
<name>A0AAV5K2A8_9ROSI</name>
<reference evidence="1 2" key="1">
    <citation type="journal article" date="2021" name="Commun. Biol.">
        <title>The genome of Shorea leprosula (Dipterocarpaceae) highlights the ecological relevance of drought in aseasonal tropical rainforests.</title>
        <authorList>
            <person name="Ng K.K.S."/>
            <person name="Kobayashi M.J."/>
            <person name="Fawcett J.A."/>
            <person name="Hatakeyama M."/>
            <person name="Paape T."/>
            <person name="Ng C.H."/>
            <person name="Ang C.C."/>
            <person name="Tnah L.H."/>
            <person name="Lee C.T."/>
            <person name="Nishiyama T."/>
            <person name="Sese J."/>
            <person name="O'Brien M.J."/>
            <person name="Copetti D."/>
            <person name="Mohd Noor M.I."/>
            <person name="Ong R.C."/>
            <person name="Putra M."/>
            <person name="Sireger I.Z."/>
            <person name="Indrioko S."/>
            <person name="Kosugi Y."/>
            <person name="Izuno A."/>
            <person name="Isagi Y."/>
            <person name="Lee S.L."/>
            <person name="Shimizu K.K."/>
        </authorList>
    </citation>
    <scope>NUCLEOTIDE SEQUENCE [LARGE SCALE GENOMIC DNA]</scope>
    <source>
        <strain evidence="1">214</strain>
    </source>
</reference>
<proteinExistence type="predicted"/>